<sequence>MTHIIAQDTSRGYLYVTAITRRGELVLGSDVRKEARKFTSEEEAKQVLEQTPSPKEGIEIIELMGPAGPYRPTSPLGFVLQACEVHKVENLEQLRAALPDHIANDLSDDNLWTLVKRQTELLVEWPWSVDLLLMQRHVQTDHHKSARLRKAHNHPAERDYETMEIVRPPKKGKHDHEDDLNRLRKEVRTMPTATKSKPRGSKAAPREKKEKVQRDCHCGCGTPTFANFTPGHDARIYAIFRKQAKGEKDAKFPKVLTDNKELFAAKRAKAH</sequence>
<feature type="compositionally biased region" description="Basic and acidic residues" evidence="1">
    <location>
        <begin position="174"/>
        <end position="188"/>
    </location>
</feature>
<feature type="region of interest" description="Disordered" evidence="1">
    <location>
        <begin position="169"/>
        <end position="216"/>
    </location>
</feature>
<comment type="caution">
    <text evidence="2">The sequence shown here is derived from an EMBL/GenBank/DDBJ whole genome shotgun (WGS) entry which is preliminary data.</text>
</comment>
<gene>
    <name evidence="2" type="ORF">LCGC14_2446140</name>
</gene>
<proteinExistence type="predicted"/>
<dbReference type="AlphaFoldDB" id="A0A0F9C507"/>
<name>A0A0F9C507_9ZZZZ</name>
<evidence type="ECO:0000256" key="1">
    <source>
        <dbReference type="SAM" id="MobiDB-lite"/>
    </source>
</evidence>
<protein>
    <submittedName>
        <fullName evidence="2">Uncharacterized protein</fullName>
    </submittedName>
</protein>
<reference evidence="2" key="1">
    <citation type="journal article" date="2015" name="Nature">
        <title>Complex archaea that bridge the gap between prokaryotes and eukaryotes.</title>
        <authorList>
            <person name="Spang A."/>
            <person name="Saw J.H."/>
            <person name="Jorgensen S.L."/>
            <person name="Zaremba-Niedzwiedzka K."/>
            <person name="Martijn J."/>
            <person name="Lind A.E."/>
            <person name="van Eijk R."/>
            <person name="Schleper C."/>
            <person name="Guy L."/>
            <person name="Ettema T.J."/>
        </authorList>
    </citation>
    <scope>NUCLEOTIDE SEQUENCE</scope>
</reference>
<organism evidence="2">
    <name type="scientific">marine sediment metagenome</name>
    <dbReference type="NCBI Taxonomy" id="412755"/>
    <lineage>
        <taxon>unclassified sequences</taxon>
        <taxon>metagenomes</taxon>
        <taxon>ecological metagenomes</taxon>
    </lineage>
</organism>
<dbReference type="EMBL" id="LAZR01037757">
    <property type="protein sequence ID" value="KKL21372.1"/>
    <property type="molecule type" value="Genomic_DNA"/>
</dbReference>
<evidence type="ECO:0000313" key="2">
    <source>
        <dbReference type="EMBL" id="KKL21372.1"/>
    </source>
</evidence>
<feature type="compositionally biased region" description="Basic and acidic residues" evidence="1">
    <location>
        <begin position="204"/>
        <end position="216"/>
    </location>
</feature>
<accession>A0A0F9C507</accession>